<evidence type="ECO:0000313" key="3">
    <source>
        <dbReference type="Proteomes" id="UP000015105"/>
    </source>
</evidence>
<reference evidence="2" key="4">
    <citation type="submission" date="2019-03" db="UniProtKB">
        <authorList>
            <consortium name="EnsemblPlants"/>
        </authorList>
    </citation>
    <scope>IDENTIFICATION</scope>
</reference>
<evidence type="ECO:0000313" key="2">
    <source>
        <dbReference type="EnsemblPlants" id="AET7Gv20930900.11"/>
    </source>
</evidence>
<proteinExistence type="predicted"/>
<dbReference type="Proteomes" id="UP000015105">
    <property type="component" value="Chromosome 7D"/>
</dbReference>
<dbReference type="AlphaFoldDB" id="A0A453SEV6"/>
<feature type="region of interest" description="Disordered" evidence="1">
    <location>
        <begin position="12"/>
        <end position="34"/>
    </location>
</feature>
<dbReference type="Gramene" id="AET7Gv20930900.12">
    <property type="protein sequence ID" value="AET7Gv20930900.12"/>
    <property type="gene ID" value="AET7Gv20930900"/>
</dbReference>
<keyword evidence="3" id="KW-1185">Reference proteome</keyword>
<name>A0A453SEV6_AEGTS</name>
<reference evidence="2" key="3">
    <citation type="journal article" date="2017" name="Nature">
        <title>Genome sequence of the progenitor of the wheat D genome Aegilops tauschii.</title>
        <authorList>
            <person name="Luo M.C."/>
            <person name="Gu Y.Q."/>
            <person name="Puiu D."/>
            <person name="Wang H."/>
            <person name="Twardziok S.O."/>
            <person name="Deal K.R."/>
            <person name="Huo N."/>
            <person name="Zhu T."/>
            <person name="Wang L."/>
            <person name="Wang Y."/>
            <person name="McGuire P.E."/>
            <person name="Liu S."/>
            <person name="Long H."/>
            <person name="Ramasamy R.K."/>
            <person name="Rodriguez J.C."/>
            <person name="Van S.L."/>
            <person name="Yuan L."/>
            <person name="Wang Z."/>
            <person name="Xia Z."/>
            <person name="Xiao L."/>
            <person name="Anderson O.D."/>
            <person name="Ouyang S."/>
            <person name="Liang Y."/>
            <person name="Zimin A.V."/>
            <person name="Pertea G."/>
            <person name="Qi P."/>
            <person name="Bennetzen J.L."/>
            <person name="Dai X."/>
            <person name="Dawson M.W."/>
            <person name="Muller H.G."/>
            <person name="Kugler K."/>
            <person name="Rivarola-Duarte L."/>
            <person name="Spannagl M."/>
            <person name="Mayer K.F.X."/>
            <person name="Lu F.H."/>
            <person name="Bevan M.W."/>
            <person name="Leroy P."/>
            <person name="Li P."/>
            <person name="You F.M."/>
            <person name="Sun Q."/>
            <person name="Liu Z."/>
            <person name="Lyons E."/>
            <person name="Wicker T."/>
            <person name="Salzberg S.L."/>
            <person name="Devos K.M."/>
            <person name="Dvorak J."/>
        </authorList>
    </citation>
    <scope>NUCLEOTIDE SEQUENCE [LARGE SCALE GENOMIC DNA]</scope>
    <source>
        <strain evidence="2">cv. AL8/78</strain>
    </source>
</reference>
<dbReference type="EnsemblPlants" id="AET7Gv20930900.11">
    <property type="protein sequence ID" value="AET7Gv20930900.11"/>
    <property type="gene ID" value="AET7Gv20930900"/>
</dbReference>
<reference evidence="2" key="5">
    <citation type="journal article" date="2021" name="G3 (Bethesda)">
        <title>Aegilops tauschii genome assembly Aet v5.0 features greater sequence contiguity and improved annotation.</title>
        <authorList>
            <person name="Wang L."/>
            <person name="Zhu T."/>
            <person name="Rodriguez J.C."/>
            <person name="Deal K.R."/>
            <person name="Dubcovsky J."/>
            <person name="McGuire P.E."/>
            <person name="Lux T."/>
            <person name="Spannagl M."/>
            <person name="Mayer K.F.X."/>
            <person name="Baldrich P."/>
            <person name="Meyers B.C."/>
            <person name="Huo N."/>
            <person name="Gu Y.Q."/>
            <person name="Zhou H."/>
            <person name="Devos K.M."/>
            <person name="Bennetzen J.L."/>
            <person name="Unver T."/>
            <person name="Budak H."/>
            <person name="Gulick P.J."/>
            <person name="Galiba G."/>
            <person name="Kalapos B."/>
            <person name="Nelson D.R."/>
            <person name="Li P."/>
            <person name="You F.M."/>
            <person name="Luo M.C."/>
            <person name="Dvorak J."/>
        </authorList>
    </citation>
    <scope>NUCLEOTIDE SEQUENCE [LARGE SCALE GENOMIC DNA]</scope>
    <source>
        <strain evidence="2">cv. AL8/78</strain>
    </source>
</reference>
<dbReference type="Gramene" id="AET7Gv20930900.11">
    <property type="protein sequence ID" value="AET7Gv20930900.11"/>
    <property type="gene ID" value="AET7Gv20930900"/>
</dbReference>
<accession>A0A453SEV6</accession>
<reference evidence="3" key="1">
    <citation type="journal article" date="2014" name="Science">
        <title>Ancient hybridizations among the ancestral genomes of bread wheat.</title>
        <authorList>
            <consortium name="International Wheat Genome Sequencing Consortium,"/>
            <person name="Marcussen T."/>
            <person name="Sandve S.R."/>
            <person name="Heier L."/>
            <person name="Spannagl M."/>
            <person name="Pfeifer M."/>
            <person name="Jakobsen K.S."/>
            <person name="Wulff B.B."/>
            <person name="Steuernagel B."/>
            <person name="Mayer K.F."/>
            <person name="Olsen O.A."/>
        </authorList>
    </citation>
    <scope>NUCLEOTIDE SEQUENCE [LARGE SCALE GENOMIC DNA]</scope>
    <source>
        <strain evidence="3">cv. AL8/78</strain>
    </source>
</reference>
<evidence type="ECO:0000256" key="1">
    <source>
        <dbReference type="SAM" id="MobiDB-lite"/>
    </source>
</evidence>
<sequence length="175" mass="18478">PLATAAPLAAAADLNPPTTAHAPLPAREPPPARSALRRLRRSARRPPLCDACAAARAALRCQIGAPGATLCAGCADCRAPLEGGGGASLVEDYTGCPTLSEILRILSVKRRRRGRTSMPGSPTTSSKSYRRFRMCVSRTHGSIGLRTTHPFTNSISVILNKVSMIPPSLIFLIDL</sequence>
<protein>
    <submittedName>
        <fullName evidence="2">Uncharacterized protein</fullName>
    </submittedName>
</protein>
<organism evidence="2 3">
    <name type="scientific">Aegilops tauschii subsp. strangulata</name>
    <name type="common">Goatgrass</name>
    <dbReference type="NCBI Taxonomy" id="200361"/>
    <lineage>
        <taxon>Eukaryota</taxon>
        <taxon>Viridiplantae</taxon>
        <taxon>Streptophyta</taxon>
        <taxon>Embryophyta</taxon>
        <taxon>Tracheophyta</taxon>
        <taxon>Spermatophyta</taxon>
        <taxon>Magnoliopsida</taxon>
        <taxon>Liliopsida</taxon>
        <taxon>Poales</taxon>
        <taxon>Poaceae</taxon>
        <taxon>BOP clade</taxon>
        <taxon>Pooideae</taxon>
        <taxon>Triticodae</taxon>
        <taxon>Triticeae</taxon>
        <taxon>Triticinae</taxon>
        <taxon>Aegilops</taxon>
    </lineage>
</organism>
<feature type="compositionally biased region" description="Low complexity" evidence="1">
    <location>
        <begin position="12"/>
        <end position="25"/>
    </location>
</feature>
<dbReference type="EnsemblPlants" id="AET7Gv20930900.12">
    <property type="protein sequence ID" value="AET7Gv20930900.12"/>
    <property type="gene ID" value="AET7Gv20930900"/>
</dbReference>
<reference evidence="3" key="2">
    <citation type="journal article" date="2017" name="Nat. Plants">
        <title>The Aegilops tauschii genome reveals multiple impacts of transposons.</title>
        <authorList>
            <person name="Zhao G."/>
            <person name="Zou C."/>
            <person name="Li K."/>
            <person name="Wang K."/>
            <person name="Li T."/>
            <person name="Gao L."/>
            <person name="Zhang X."/>
            <person name="Wang H."/>
            <person name="Yang Z."/>
            <person name="Liu X."/>
            <person name="Jiang W."/>
            <person name="Mao L."/>
            <person name="Kong X."/>
            <person name="Jiao Y."/>
            <person name="Jia J."/>
        </authorList>
    </citation>
    <scope>NUCLEOTIDE SEQUENCE [LARGE SCALE GENOMIC DNA]</scope>
    <source>
        <strain evidence="3">cv. AL8/78</strain>
    </source>
</reference>